<accession>A0A4R3S9H9</accession>
<evidence type="ECO:0000313" key="2">
    <source>
        <dbReference type="Proteomes" id="UP000295507"/>
    </source>
</evidence>
<dbReference type="Proteomes" id="UP000295507">
    <property type="component" value="Unassembled WGS sequence"/>
</dbReference>
<comment type="caution">
    <text evidence="1">The sequence shown here is derived from an EMBL/GenBank/DDBJ whole genome shotgun (WGS) entry which is preliminary data.</text>
</comment>
<dbReference type="EMBL" id="SMBK01000001">
    <property type="protein sequence ID" value="TCU41186.1"/>
    <property type="molecule type" value="Genomic_DNA"/>
</dbReference>
<dbReference type="GO" id="GO:0005737">
    <property type="term" value="C:cytoplasm"/>
    <property type="evidence" value="ECO:0007669"/>
    <property type="project" value="TreeGrafter"/>
</dbReference>
<protein>
    <submittedName>
        <fullName evidence="1">2-keto-4-pentenoate hydratase</fullName>
    </submittedName>
</protein>
<sequence>MTSMLATPDVIALAQQLYSLRHDGSQVLTGQLVSVPVALEDAIDVQNQLSKLEEADANAWKVARSPVGDPVAAPLHPYLDNPPDAGIAWLRGMKIEVEIAVELCQDLPVRTDRTYERADIEAAISNAYLGAEMVWSGISEGGSLSFPAFLADRLGNMGYVRGPALPLAVLQPGTNIPLKLRLNGQVAFNAAGHHPTKDPLTWLCDYANNRSRPATALRAGSIITTGSLCGAIEVPCSGDVSIKLGEHTVLNFELSETARQGG</sequence>
<dbReference type="SUPFAM" id="SSF56529">
    <property type="entry name" value="FAH"/>
    <property type="match status" value="1"/>
</dbReference>
<reference evidence="1 2" key="1">
    <citation type="submission" date="2019-03" db="EMBL/GenBank/DDBJ databases">
        <title>Genomic Encyclopedia of Type Strains, Phase IV (KMG-V): Genome sequencing to study the core and pangenomes of soil and plant-associated prokaryotes.</title>
        <authorList>
            <person name="Whitman W."/>
        </authorList>
    </citation>
    <scope>NUCLEOTIDE SEQUENCE [LARGE SCALE GENOMIC DNA]</scope>
    <source>
        <strain evidence="1 2">IE4868</strain>
    </source>
</reference>
<dbReference type="GO" id="GO:0008684">
    <property type="term" value="F:2-oxopent-4-enoate hydratase activity"/>
    <property type="evidence" value="ECO:0007669"/>
    <property type="project" value="TreeGrafter"/>
</dbReference>
<dbReference type="AlphaFoldDB" id="A0A4R3S9H9"/>
<dbReference type="PANTHER" id="PTHR30143">
    <property type="entry name" value="ACID HYDRATASE"/>
    <property type="match status" value="1"/>
</dbReference>
<gene>
    <name evidence="1" type="ORF">EV129_101473</name>
</gene>
<evidence type="ECO:0000313" key="1">
    <source>
        <dbReference type="EMBL" id="TCU41186.1"/>
    </source>
</evidence>
<name>A0A4R3S9H9_9HYPH</name>
<dbReference type="Gene3D" id="3.90.850.10">
    <property type="entry name" value="Fumarylacetoacetase-like, C-terminal domain"/>
    <property type="match status" value="1"/>
</dbReference>
<dbReference type="InterPro" id="IPR050772">
    <property type="entry name" value="Hydratase-Decarb/MhpD_sf"/>
</dbReference>
<dbReference type="PANTHER" id="PTHR30143:SF0">
    <property type="entry name" value="2-KETO-4-PENTENOATE HYDRATASE"/>
    <property type="match status" value="1"/>
</dbReference>
<dbReference type="RefSeq" id="WP_132549449.1">
    <property type="nucleotide sequence ID" value="NZ_SMBK01000001.1"/>
</dbReference>
<proteinExistence type="predicted"/>
<dbReference type="InterPro" id="IPR036663">
    <property type="entry name" value="Fumarylacetoacetase_C_sf"/>
</dbReference>
<organism evidence="1 2">
    <name type="scientific">Rhizobium azibense</name>
    <dbReference type="NCBI Taxonomy" id="1136135"/>
    <lineage>
        <taxon>Bacteria</taxon>
        <taxon>Pseudomonadati</taxon>
        <taxon>Pseudomonadota</taxon>
        <taxon>Alphaproteobacteria</taxon>
        <taxon>Hyphomicrobiales</taxon>
        <taxon>Rhizobiaceae</taxon>
        <taxon>Rhizobium/Agrobacterium group</taxon>
        <taxon>Rhizobium</taxon>
    </lineage>
</organism>